<protein>
    <recommendedName>
        <fullName evidence="2">DUF6576 domain-containing protein</fullName>
    </recommendedName>
</protein>
<accession>A0A1H7T173</accession>
<keyword evidence="1" id="KW-0812">Transmembrane</keyword>
<dbReference type="InterPro" id="IPR046483">
    <property type="entry name" value="DUF6576"/>
</dbReference>
<evidence type="ECO:0000259" key="2">
    <source>
        <dbReference type="Pfam" id="PF20216"/>
    </source>
</evidence>
<feature type="transmembrane region" description="Helical" evidence="1">
    <location>
        <begin position="6"/>
        <end position="29"/>
    </location>
</feature>
<keyword evidence="1" id="KW-1133">Transmembrane helix</keyword>
<evidence type="ECO:0000313" key="4">
    <source>
        <dbReference type="Proteomes" id="UP000198521"/>
    </source>
</evidence>
<name>A0A1H7T173_AQUAM</name>
<keyword evidence="1" id="KW-0472">Membrane</keyword>
<dbReference type="RefSeq" id="WP_091410373.1">
    <property type="nucleotide sequence ID" value="NZ_FOAB01000006.1"/>
</dbReference>
<reference evidence="3 4" key="1">
    <citation type="submission" date="2016-10" db="EMBL/GenBank/DDBJ databases">
        <authorList>
            <person name="de Groot N.N."/>
        </authorList>
    </citation>
    <scope>NUCLEOTIDE SEQUENCE [LARGE SCALE GENOMIC DNA]</scope>
    <source>
        <strain evidence="3 4">DSM 25232</strain>
    </source>
</reference>
<evidence type="ECO:0000256" key="1">
    <source>
        <dbReference type="SAM" id="Phobius"/>
    </source>
</evidence>
<dbReference type="Pfam" id="PF20216">
    <property type="entry name" value="DUF6576"/>
    <property type="match status" value="1"/>
</dbReference>
<feature type="domain" description="DUF6576" evidence="2">
    <location>
        <begin position="49"/>
        <end position="93"/>
    </location>
</feature>
<dbReference type="OrthoDB" id="9943731at2"/>
<dbReference type="EMBL" id="FOAB01000006">
    <property type="protein sequence ID" value="SEL77994.1"/>
    <property type="molecule type" value="Genomic_DNA"/>
</dbReference>
<dbReference type="STRING" id="1038014.SAMN04487910_3226"/>
<proteinExistence type="predicted"/>
<dbReference type="Proteomes" id="UP000198521">
    <property type="component" value="Unassembled WGS sequence"/>
</dbReference>
<keyword evidence="4" id="KW-1185">Reference proteome</keyword>
<sequence>MISPILLITFISIPLIIAVIVIFVFIKWLKPDFLQFKKSIKEKPEGLLDIDDRYNTNKIEKEKELNDLLDKINKQGIDKLTKIEKERLEELSK</sequence>
<evidence type="ECO:0000313" key="3">
    <source>
        <dbReference type="EMBL" id="SEL77994.1"/>
    </source>
</evidence>
<gene>
    <name evidence="3" type="ORF">SAMN04487910_3226</name>
</gene>
<organism evidence="3 4">
    <name type="scientific">Aquimarina amphilecti</name>
    <dbReference type="NCBI Taxonomy" id="1038014"/>
    <lineage>
        <taxon>Bacteria</taxon>
        <taxon>Pseudomonadati</taxon>
        <taxon>Bacteroidota</taxon>
        <taxon>Flavobacteriia</taxon>
        <taxon>Flavobacteriales</taxon>
        <taxon>Flavobacteriaceae</taxon>
        <taxon>Aquimarina</taxon>
    </lineage>
</organism>
<dbReference type="AlphaFoldDB" id="A0A1H7T173"/>